<feature type="transmembrane region" description="Helical" evidence="1">
    <location>
        <begin position="91"/>
        <end position="112"/>
    </location>
</feature>
<protein>
    <submittedName>
        <fullName evidence="2">Uncharacterized protein</fullName>
    </submittedName>
</protein>
<evidence type="ECO:0000313" key="3">
    <source>
        <dbReference type="Proteomes" id="UP000794436"/>
    </source>
</evidence>
<dbReference type="Proteomes" id="UP000794436">
    <property type="component" value="Unassembled WGS sequence"/>
</dbReference>
<comment type="caution">
    <text evidence="2">The sequence shown here is derived from an EMBL/GenBank/DDBJ whole genome shotgun (WGS) entry which is preliminary data.</text>
</comment>
<evidence type="ECO:0000313" key="2">
    <source>
        <dbReference type="EMBL" id="TMW67831.1"/>
    </source>
</evidence>
<accession>A0A8K1FM43</accession>
<keyword evidence="1" id="KW-0472">Membrane</keyword>
<dbReference type="EMBL" id="SPLM01000003">
    <property type="protein sequence ID" value="TMW67831.1"/>
    <property type="molecule type" value="Genomic_DNA"/>
</dbReference>
<name>A0A8K1FM43_PYTOL</name>
<organism evidence="2 3">
    <name type="scientific">Pythium oligandrum</name>
    <name type="common">Mycoparasitic fungus</name>
    <dbReference type="NCBI Taxonomy" id="41045"/>
    <lineage>
        <taxon>Eukaryota</taxon>
        <taxon>Sar</taxon>
        <taxon>Stramenopiles</taxon>
        <taxon>Oomycota</taxon>
        <taxon>Peronosporomycetes</taxon>
        <taxon>Pythiales</taxon>
        <taxon>Pythiaceae</taxon>
        <taxon>Pythium</taxon>
    </lineage>
</organism>
<evidence type="ECO:0000256" key="1">
    <source>
        <dbReference type="SAM" id="Phobius"/>
    </source>
</evidence>
<gene>
    <name evidence="2" type="ORF">Poli38472_007503</name>
</gene>
<proteinExistence type="predicted"/>
<sequence>MKPKYSTFAPPEAPQRAFEHPQSQAWWPSRLLLGWVVPLLRLGNAKQLGPDDLWPLQQEHRAGVVTSQFEGEVDRTQSIVCAFFKRFGGRFVVTGLAFFVATALTLAGPLVLNHVVTELTSDTYDLHDLLTWIF</sequence>
<dbReference type="AlphaFoldDB" id="A0A8K1FM43"/>
<keyword evidence="1" id="KW-1133">Transmembrane helix</keyword>
<reference evidence="2" key="1">
    <citation type="submission" date="2019-03" db="EMBL/GenBank/DDBJ databases">
        <title>Long read genome sequence of the mycoparasitic Pythium oligandrum ATCC 38472 isolated from sugarbeet rhizosphere.</title>
        <authorList>
            <person name="Gaulin E."/>
        </authorList>
    </citation>
    <scope>NUCLEOTIDE SEQUENCE</scope>
    <source>
        <strain evidence="2">ATCC 38472_TT</strain>
    </source>
</reference>
<keyword evidence="3" id="KW-1185">Reference proteome</keyword>
<keyword evidence="1" id="KW-0812">Transmembrane</keyword>